<gene>
    <name evidence="1" type="ORF">UX03_C0025G0005</name>
</gene>
<dbReference type="Gene3D" id="3.40.50.150">
    <property type="entry name" value="Vaccinia Virus protein VP39"/>
    <property type="match status" value="1"/>
</dbReference>
<accession>A0A0G1M3Q1</accession>
<evidence type="ECO:0000313" key="2">
    <source>
        <dbReference type="Proteomes" id="UP000034086"/>
    </source>
</evidence>
<sequence>MHCPGCGNKKIEILEKAETYKICRCLQCDLFFSDASVFPDRKWYEKTLGDKTAMVRPQVWLKWQEQIYSQLLKRKGYGRMLLDVGCGDGEFIRRAQEKGYKVTGIDFNKILISKVKRMGLEVYSMSLEQFGKRFPKRTFDIITFFEVLEHTDNPGHFLTLVGSMLKPGGNIVLSVPNRDRFRFGFNKYPKWDRPPHHFTWWSVDVLKNFLRLRGFKILEFRVFQKTIRFRFQQEGESRNKDSFFLTQLSLSRKLKYLFWRKIVSLIIFKVFKKKTVEMRVKTKGPYLYAHAVYLK</sequence>
<name>A0A0G1M3Q1_9BACT</name>
<dbReference type="AlphaFoldDB" id="A0A0G1M3Q1"/>
<dbReference type="InterPro" id="IPR029063">
    <property type="entry name" value="SAM-dependent_MTases_sf"/>
</dbReference>
<reference evidence="1 2" key="1">
    <citation type="journal article" date="2015" name="Nature">
        <title>rRNA introns, odd ribosomes, and small enigmatic genomes across a large radiation of phyla.</title>
        <authorList>
            <person name="Brown C.T."/>
            <person name="Hug L.A."/>
            <person name="Thomas B.C."/>
            <person name="Sharon I."/>
            <person name="Castelle C.J."/>
            <person name="Singh A."/>
            <person name="Wilkins M.J."/>
            <person name="Williams K.H."/>
            <person name="Banfield J.F."/>
        </authorList>
    </citation>
    <scope>NUCLEOTIDE SEQUENCE [LARGE SCALE GENOMIC DNA]</scope>
</reference>
<dbReference type="Pfam" id="PF13489">
    <property type="entry name" value="Methyltransf_23"/>
    <property type="match status" value="1"/>
</dbReference>
<dbReference type="PANTHER" id="PTHR43861:SF6">
    <property type="entry name" value="METHYLTRANSFERASE TYPE 11"/>
    <property type="match status" value="1"/>
</dbReference>
<dbReference type="Proteomes" id="UP000034086">
    <property type="component" value="Unassembled WGS sequence"/>
</dbReference>
<dbReference type="CDD" id="cd02440">
    <property type="entry name" value="AdoMet_MTases"/>
    <property type="match status" value="1"/>
</dbReference>
<organism evidence="1 2">
    <name type="scientific">Candidatus Woesebacteria bacterium GW2011_GWE1_45_18</name>
    <dbReference type="NCBI Taxonomy" id="1618598"/>
    <lineage>
        <taxon>Bacteria</taxon>
        <taxon>Candidatus Woeseibacteriota</taxon>
    </lineage>
</organism>
<proteinExistence type="predicted"/>
<evidence type="ECO:0000313" key="1">
    <source>
        <dbReference type="EMBL" id="KKU02891.1"/>
    </source>
</evidence>
<evidence type="ECO:0008006" key="3">
    <source>
        <dbReference type="Google" id="ProtNLM"/>
    </source>
</evidence>
<comment type="caution">
    <text evidence="1">The sequence shown here is derived from an EMBL/GenBank/DDBJ whole genome shotgun (WGS) entry which is preliminary data.</text>
</comment>
<dbReference type="SUPFAM" id="SSF53335">
    <property type="entry name" value="S-adenosyl-L-methionine-dependent methyltransferases"/>
    <property type="match status" value="1"/>
</dbReference>
<dbReference type="EMBL" id="LCKQ01000025">
    <property type="protein sequence ID" value="KKU02891.1"/>
    <property type="molecule type" value="Genomic_DNA"/>
</dbReference>
<dbReference type="PANTHER" id="PTHR43861">
    <property type="entry name" value="TRANS-ACONITATE 2-METHYLTRANSFERASE-RELATED"/>
    <property type="match status" value="1"/>
</dbReference>
<protein>
    <recommendedName>
        <fullName evidence="3">Methyltransferase type 11</fullName>
    </recommendedName>
</protein>